<dbReference type="STRING" id="1618443.UV73_C0004G0016"/>
<name>A0A0G1DJN3_9BACT</name>
<sequence length="270" mass="31610">MRYSGIQPQYFPRLHYFARILETDIYLIRDEVQYVKKHKYPDGRNDKSYQSHTPIKQTFGRFLMSVPVKERFRPIAETELTGGLDWVRKHLKTLEISYGKAPNFSLVFPSLQAILATSFPNLASLNIATIVWALTYLISGENLNYWQDKDFNKLDKLLNKQKIFRLKSVKRSSELKEIEKMEKLSPNEKIVRLCRFLGADEDYCGGTAYDAYMDRKIFQENGIKVKVQNWVCREYPQLFPKLQFIPNLSIIDLVMNVSPEDAVKILKNSH</sequence>
<accession>A0A0G1DJN3</accession>
<dbReference type="InterPro" id="IPR014985">
    <property type="entry name" value="WbqC"/>
</dbReference>
<dbReference type="AlphaFoldDB" id="A0A0G1DJN3"/>
<evidence type="ECO:0000313" key="2">
    <source>
        <dbReference type="Proteomes" id="UP000034894"/>
    </source>
</evidence>
<reference evidence="1 2" key="1">
    <citation type="journal article" date="2015" name="Nature">
        <title>rRNA introns, odd ribosomes, and small enigmatic genomes across a large radiation of phyla.</title>
        <authorList>
            <person name="Brown C.T."/>
            <person name="Hug L.A."/>
            <person name="Thomas B.C."/>
            <person name="Sharon I."/>
            <person name="Castelle C.J."/>
            <person name="Singh A."/>
            <person name="Wilkins M.J."/>
            <person name="Williams K.H."/>
            <person name="Banfield J.F."/>
        </authorList>
    </citation>
    <scope>NUCLEOTIDE SEQUENCE [LARGE SCALE GENOMIC DNA]</scope>
</reference>
<dbReference type="Pfam" id="PF08889">
    <property type="entry name" value="WbqC"/>
    <property type="match status" value="2"/>
</dbReference>
<gene>
    <name evidence="1" type="ORF">UV73_C0004G0016</name>
</gene>
<evidence type="ECO:0000313" key="1">
    <source>
        <dbReference type="EMBL" id="KKS97874.1"/>
    </source>
</evidence>
<evidence type="ECO:0008006" key="3">
    <source>
        <dbReference type="Google" id="ProtNLM"/>
    </source>
</evidence>
<comment type="caution">
    <text evidence="1">The sequence shown here is derived from an EMBL/GenBank/DDBJ whole genome shotgun (WGS) entry which is preliminary data.</text>
</comment>
<dbReference type="Proteomes" id="UP000034894">
    <property type="component" value="Unassembled WGS sequence"/>
</dbReference>
<organism evidence="1 2">
    <name type="scientific">Candidatus Gottesmanbacteria bacterium GW2011_GWA2_43_14</name>
    <dbReference type="NCBI Taxonomy" id="1618443"/>
    <lineage>
        <taxon>Bacteria</taxon>
        <taxon>Candidatus Gottesmaniibacteriota</taxon>
    </lineage>
</organism>
<dbReference type="EMBL" id="LCFP01000004">
    <property type="protein sequence ID" value="KKS97874.1"/>
    <property type="molecule type" value="Genomic_DNA"/>
</dbReference>
<proteinExistence type="predicted"/>
<protein>
    <recommendedName>
        <fullName evidence="3">WbqC-like protein family protein</fullName>
    </recommendedName>
</protein>